<evidence type="ECO:0000313" key="3">
    <source>
        <dbReference type="Proteomes" id="UP000282184"/>
    </source>
</evidence>
<evidence type="ECO:0000259" key="1">
    <source>
        <dbReference type="Pfam" id="PF18962"/>
    </source>
</evidence>
<dbReference type="AlphaFoldDB" id="A0A3S0H250"/>
<organism evidence="2 3">
    <name type="scientific">Hymenobacter gummosus</name>
    <dbReference type="NCBI Taxonomy" id="1776032"/>
    <lineage>
        <taxon>Bacteria</taxon>
        <taxon>Pseudomonadati</taxon>
        <taxon>Bacteroidota</taxon>
        <taxon>Cytophagia</taxon>
        <taxon>Cytophagales</taxon>
        <taxon>Hymenobacteraceae</taxon>
        <taxon>Hymenobacter</taxon>
    </lineage>
</organism>
<reference evidence="2 3" key="1">
    <citation type="submission" date="2018-12" db="EMBL/GenBank/DDBJ databases">
        <title>Hymenobacter gummosus sp. nov., isolated from a spring.</title>
        <authorList>
            <person name="Nie L."/>
        </authorList>
    </citation>
    <scope>NUCLEOTIDE SEQUENCE [LARGE SCALE GENOMIC DNA]</scope>
    <source>
        <strain evidence="2 3">KCTC 52166</strain>
    </source>
</reference>
<dbReference type="InterPro" id="IPR026444">
    <property type="entry name" value="Secre_tail"/>
</dbReference>
<proteinExistence type="predicted"/>
<dbReference type="Pfam" id="PF18962">
    <property type="entry name" value="Por_Secre_tail"/>
    <property type="match status" value="1"/>
</dbReference>
<dbReference type="OrthoDB" id="9811934at2"/>
<comment type="caution">
    <text evidence="2">The sequence shown here is derived from an EMBL/GenBank/DDBJ whole genome shotgun (WGS) entry which is preliminary data.</text>
</comment>
<sequence length="505" mass="54056">MASLPNRMLPAMLRCLFAWIVLGATGLLAGGAPPAYAQAPRLVVDHFYPHTAPRYPTLFNDAVFTPQGNVLVAGVQNNDPLQPFHNRFLLLSPTTLDTLWTAVGLDMNAGPQRLVTGPGNQFTFCGFIVGSSTPLEWALQIISPAGRVRRTVALPQSGAWGRYFGAALRTPDGGLLWAGSTLGATPRRRAELVRTDSVGTVLWQRAQGWDMNDYQMDAAYTNTGTVLLAGVTSLSVTANTWSVRLLEVNAQGDSIRGVVLTPRGARTVAPQYGHHRLLPLADGGFVLPADGDTTLNGRRETQPLLWKVDRQLRLQWLRAYRASVGLRYFGTVALADGSILVLAAGGVTSTYYLHRYDAQGQFLAQYTFITTACTNPTPIKLLADPTGRFLFVGGGCEGYSGGGAYAALIDLAGLPSVVTAAAPARPAPAEALAVYPNPAQQQVAVRVARAGTVRLLDAVGRVVQQQAVRAGQNRLELAHLPAGLYACQLVQDGRVVAVERLQIAR</sequence>
<evidence type="ECO:0000313" key="2">
    <source>
        <dbReference type="EMBL" id="RTQ46522.1"/>
    </source>
</evidence>
<dbReference type="EMBL" id="RXOF01000015">
    <property type="protein sequence ID" value="RTQ46522.1"/>
    <property type="molecule type" value="Genomic_DNA"/>
</dbReference>
<gene>
    <name evidence="2" type="ORF">EJV47_21455</name>
</gene>
<protein>
    <submittedName>
        <fullName evidence="2">T9SS type A sorting domain-containing protein</fullName>
    </submittedName>
</protein>
<dbReference type="NCBIfam" id="TIGR04183">
    <property type="entry name" value="Por_Secre_tail"/>
    <property type="match status" value="1"/>
</dbReference>
<feature type="domain" description="Secretion system C-terminal sorting" evidence="1">
    <location>
        <begin position="434"/>
        <end position="496"/>
    </location>
</feature>
<name>A0A3S0H250_9BACT</name>
<keyword evidence="3" id="KW-1185">Reference proteome</keyword>
<dbReference type="Proteomes" id="UP000282184">
    <property type="component" value="Unassembled WGS sequence"/>
</dbReference>
<accession>A0A3S0H250</accession>
<dbReference type="SUPFAM" id="SSF101898">
    <property type="entry name" value="NHL repeat"/>
    <property type="match status" value="1"/>
</dbReference>